<comment type="similarity">
    <text evidence="2">Belongs to the polysaccharide deacetylase family.</text>
</comment>
<comment type="function">
    <text evidence="1">Is involved in generating a small heat-stable compound (Nod), an acylated oligomer of N-acetylglucosamine, that stimulates mitosis in various plant protoplasts.</text>
</comment>
<accession>A0A2W5QJ05</accession>
<dbReference type="InterPro" id="IPR050248">
    <property type="entry name" value="Polysacc_deacetylase_ArnD"/>
</dbReference>
<dbReference type="GO" id="GO:0016810">
    <property type="term" value="F:hydrolase activity, acting on carbon-nitrogen (but not peptide) bonds"/>
    <property type="evidence" value="ECO:0007669"/>
    <property type="project" value="InterPro"/>
</dbReference>
<dbReference type="Proteomes" id="UP000249185">
    <property type="component" value="Unassembled WGS sequence"/>
</dbReference>
<keyword evidence="5" id="KW-0732">Signal</keyword>
<feature type="domain" description="NodB homology" evidence="6">
    <location>
        <begin position="46"/>
        <end position="224"/>
    </location>
</feature>
<dbReference type="PROSITE" id="PS51318">
    <property type="entry name" value="TAT"/>
    <property type="match status" value="1"/>
</dbReference>
<dbReference type="Gene3D" id="3.20.20.370">
    <property type="entry name" value="Glycoside hydrolase/deacetylase"/>
    <property type="match status" value="1"/>
</dbReference>
<protein>
    <recommendedName>
        <fullName evidence="3">Chitooligosaccharide deacetylase</fullName>
    </recommendedName>
    <alternativeName>
        <fullName evidence="4">Nodulation protein B</fullName>
    </alternativeName>
</protein>
<organism evidence="7 8">
    <name type="scientific">Rhodovulum sulfidophilum</name>
    <name type="common">Rhodobacter sulfidophilus</name>
    <dbReference type="NCBI Taxonomy" id="35806"/>
    <lineage>
        <taxon>Bacteria</taxon>
        <taxon>Pseudomonadati</taxon>
        <taxon>Pseudomonadota</taxon>
        <taxon>Alphaproteobacteria</taxon>
        <taxon>Rhodobacterales</taxon>
        <taxon>Paracoccaceae</taxon>
        <taxon>Rhodovulum</taxon>
    </lineage>
</organism>
<name>A0A2W5QJ05_RHOSU</name>
<dbReference type="EMBL" id="QFPW01000002">
    <property type="protein sequence ID" value="PZQ51450.1"/>
    <property type="molecule type" value="Genomic_DNA"/>
</dbReference>
<gene>
    <name evidence="7" type="ORF">DI556_04620</name>
</gene>
<dbReference type="GO" id="GO:0005975">
    <property type="term" value="P:carbohydrate metabolic process"/>
    <property type="evidence" value="ECO:0007669"/>
    <property type="project" value="InterPro"/>
</dbReference>
<dbReference type="InterPro" id="IPR002509">
    <property type="entry name" value="NODB_dom"/>
</dbReference>
<evidence type="ECO:0000256" key="2">
    <source>
        <dbReference type="ARBA" id="ARBA00010973"/>
    </source>
</evidence>
<reference evidence="7 8" key="1">
    <citation type="submission" date="2017-08" db="EMBL/GenBank/DDBJ databases">
        <title>Infants hospitalized years apart are colonized by the same room-sourced microbial strains.</title>
        <authorList>
            <person name="Brooks B."/>
            <person name="Olm M.R."/>
            <person name="Firek B.A."/>
            <person name="Baker R."/>
            <person name="Thomas B.C."/>
            <person name="Morowitz M.J."/>
            <person name="Banfield J.F."/>
        </authorList>
    </citation>
    <scope>NUCLEOTIDE SEQUENCE [LARGE SCALE GENOMIC DNA]</scope>
    <source>
        <strain evidence="7">S2_005_002_R2_34</strain>
    </source>
</reference>
<dbReference type="InterPro" id="IPR006311">
    <property type="entry name" value="TAT_signal"/>
</dbReference>
<dbReference type="PANTHER" id="PTHR10587">
    <property type="entry name" value="GLYCOSYL TRANSFERASE-RELATED"/>
    <property type="match status" value="1"/>
</dbReference>
<feature type="signal peptide" evidence="5">
    <location>
        <begin position="1"/>
        <end position="23"/>
    </location>
</feature>
<evidence type="ECO:0000259" key="6">
    <source>
        <dbReference type="PROSITE" id="PS51677"/>
    </source>
</evidence>
<evidence type="ECO:0000256" key="3">
    <source>
        <dbReference type="ARBA" id="ARBA00020071"/>
    </source>
</evidence>
<evidence type="ECO:0000313" key="8">
    <source>
        <dbReference type="Proteomes" id="UP000249185"/>
    </source>
</evidence>
<dbReference type="Pfam" id="PF01522">
    <property type="entry name" value="Polysacc_deac_1"/>
    <property type="match status" value="1"/>
</dbReference>
<sequence length="236" mass="25114">MRPTRRRLLAGLAALATARPALAGPVAAIGERVFPGVVFAGPADVHALAITIDDGPDPETTPLIMDALEGAGARGTFMLIGENARAAPETVAEIVRRGHEIGHHMDRDEMTARLDDAALERGVAETAEFLRRFGPVRFLRPGWGVPTRRIVEMAARYDLTVVVGDVAPMDTSEPQRLVTEPWLLMNAHPGAILTVHDLGARGRATAAFIGEAARSFAAEGLRPVTLSELIPATRAG</sequence>
<comment type="caution">
    <text evidence="7">The sequence shown here is derived from an EMBL/GenBank/DDBJ whole genome shotgun (WGS) entry which is preliminary data.</text>
</comment>
<proteinExistence type="inferred from homology"/>
<evidence type="ECO:0000256" key="5">
    <source>
        <dbReference type="SAM" id="SignalP"/>
    </source>
</evidence>
<dbReference type="InterPro" id="IPR011330">
    <property type="entry name" value="Glyco_hydro/deAcase_b/a-brl"/>
</dbReference>
<dbReference type="PANTHER" id="PTHR10587:SF137">
    <property type="entry name" value="4-DEOXY-4-FORMAMIDO-L-ARABINOSE-PHOSPHOUNDECAPRENOL DEFORMYLASE ARND-RELATED"/>
    <property type="match status" value="1"/>
</dbReference>
<evidence type="ECO:0000256" key="1">
    <source>
        <dbReference type="ARBA" id="ARBA00003236"/>
    </source>
</evidence>
<dbReference type="SUPFAM" id="SSF88713">
    <property type="entry name" value="Glycoside hydrolase/deacetylase"/>
    <property type="match status" value="1"/>
</dbReference>
<dbReference type="AlphaFoldDB" id="A0A2W5QJ05"/>
<evidence type="ECO:0000313" key="7">
    <source>
        <dbReference type="EMBL" id="PZQ51450.1"/>
    </source>
</evidence>
<dbReference type="PROSITE" id="PS51677">
    <property type="entry name" value="NODB"/>
    <property type="match status" value="1"/>
</dbReference>
<evidence type="ECO:0000256" key="4">
    <source>
        <dbReference type="ARBA" id="ARBA00032976"/>
    </source>
</evidence>
<feature type="chain" id="PRO_5016094607" description="Chitooligosaccharide deacetylase" evidence="5">
    <location>
        <begin position="24"/>
        <end position="236"/>
    </location>
</feature>